<accession>A0A7J6WF67</accession>
<dbReference type="EMBL" id="JABWDY010017217">
    <property type="protein sequence ID" value="KAF5195527.1"/>
    <property type="molecule type" value="Genomic_DNA"/>
</dbReference>
<organism evidence="1 2">
    <name type="scientific">Thalictrum thalictroides</name>
    <name type="common">Rue-anemone</name>
    <name type="synonym">Anemone thalictroides</name>
    <dbReference type="NCBI Taxonomy" id="46969"/>
    <lineage>
        <taxon>Eukaryota</taxon>
        <taxon>Viridiplantae</taxon>
        <taxon>Streptophyta</taxon>
        <taxon>Embryophyta</taxon>
        <taxon>Tracheophyta</taxon>
        <taxon>Spermatophyta</taxon>
        <taxon>Magnoliopsida</taxon>
        <taxon>Ranunculales</taxon>
        <taxon>Ranunculaceae</taxon>
        <taxon>Thalictroideae</taxon>
        <taxon>Thalictrum</taxon>
    </lineage>
</organism>
<evidence type="ECO:0000313" key="2">
    <source>
        <dbReference type="Proteomes" id="UP000554482"/>
    </source>
</evidence>
<name>A0A7J6WF67_THATH</name>
<comment type="caution">
    <text evidence="1">The sequence shown here is derived from an EMBL/GenBank/DDBJ whole genome shotgun (WGS) entry which is preliminary data.</text>
</comment>
<protein>
    <submittedName>
        <fullName evidence="1">Uncharacterized protein</fullName>
    </submittedName>
</protein>
<sequence length="84" mass="9715">MAIYKWPNKLAKEGDAMIRNFIWCGNENETEVRRITVKWDTICAPLKEGGMASKETEGHHIYNSSYENGFGYSAKRWRINGRST</sequence>
<proteinExistence type="predicted"/>
<keyword evidence="2" id="KW-1185">Reference proteome</keyword>
<evidence type="ECO:0000313" key="1">
    <source>
        <dbReference type="EMBL" id="KAF5195527.1"/>
    </source>
</evidence>
<gene>
    <name evidence="1" type="ORF">FRX31_014887</name>
</gene>
<reference evidence="1 2" key="1">
    <citation type="submission" date="2020-06" db="EMBL/GenBank/DDBJ databases">
        <title>Transcriptomic and genomic resources for Thalictrum thalictroides and T. hernandezii: Facilitating candidate gene discovery in an emerging model plant lineage.</title>
        <authorList>
            <person name="Arias T."/>
            <person name="Riano-Pachon D.M."/>
            <person name="Di Stilio V.S."/>
        </authorList>
    </citation>
    <scope>NUCLEOTIDE SEQUENCE [LARGE SCALE GENOMIC DNA]</scope>
    <source>
        <strain evidence="2">cv. WT478/WT964</strain>
        <tissue evidence="1">Leaves</tissue>
    </source>
</reference>
<dbReference type="AlphaFoldDB" id="A0A7J6WF67"/>
<dbReference type="Proteomes" id="UP000554482">
    <property type="component" value="Unassembled WGS sequence"/>
</dbReference>